<proteinExistence type="predicted"/>
<dbReference type="EMBL" id="MU273523">
    <property type="protein sequence ID" value="KAI0033301.1"/>
    <property type="molecule type" value="Genomic_DNA"/>
</dbReference>
<organism evidence="1 2">
    <name type="scientific">Vararia minispora EC-137</name>
    <dbReference type="NCBI Taxonomy" id="1314806"/>
    <lineage>
        <taxon>Eukaryota</taxon>
        <taxon>Fungi</taxon>
        <taxon>Dikarya</taxon>
        <taxon>Basidiomycota</taxon>
        <taxon>Agaricomycotina</taxon>
        <taxon>Agaricomycetes</taxon>
        <taxon>Russulales</taxon>
        <taxon>Lachnocladiaceae</taxon>
        <taxon>Vararia</taxon>
    </lineage>
</organism>
<keyword evidence="2" id="KW-1185">Reference proteome</keyword>
<reference evidence="1" key="1">
    <citation type="submission" date="2021-02" db="EMBL/GenBank/DDBJ databases">
        <authorList>
            <consortium name="DOE Joint Genome Institute"/>
            <person name="Ahrendt S."/>
            <person name="Looney B.P."/>
            <person name="Miyauchi S."/>
            <person name="Morin E."/>
            <person name="Drula E."/>
            <person name="Courty P.E."/>
            <person name="Chicoki N."/>
            <person name="Fauchery L."/>
            <person name="Kohler A."/>
            <person name="Kuo A."/>
            <person name="Labutti K."/>
            <person name="Pangilinan J."/>
            <person name="Lipzen A."/>
            <person name="Riley R."/>
            <person name="Andreopoulos W."/>
            <person name="He G."/>
            <person name="Johnson J."/>
            <person name="Barry K.W."/>
            <person name="Grigoriev I.V."/>
            <person name="Nagy L."/>
            <person name="Hibbett D."/>
            <person name="Henrissat B."/>
            <person name="Matheny P.B."/>
            <person name="Labbe J."/>
            <person name="Martin F."/>
        </authorList>
    </citation>
    <scope>NUCLEOTIDE SEQUENCE</scope>
    <source>
        <strain evidence="1">EC-137</strain>
    </source>
</reference>
<reference evidence="1" key="2">
    <citation type="journal article" date="2022" name="New Phytol.">
        <title>Evolutionary transition to the ectomycorrhizal habit in the genomes of a hyperdiverse lineage of mushroom-forming fungi.</title>
        <authorList>
            <person name="Looney B."/>
            <person name="Miyauchi S."/>
            <person name="Morin E."/>
            <person name="Drula E."/>
            <person name="Courty P.E."/>
            <person name="Kohler A."/>
            <person name="Kuo A."/>
            <person name="LaButti K."/>
            <person name="Pangilinan J."/>
            <person name="Lipzen A."/>
            <person name="Riley R."/>
            <person name="Andreopoulos W."/>
            <person name="He G."/>
            <person name="Johnson J."/>
            <person name="Nolan M."/>
            <person name="Tritt A."/>
            <person name="Barry K.W."/>
            <person name="Grigoriev I.V."/>
            <person name="Nagy L.G."/>
            <person name="Hibbett D."/>
            <person name="Henrissat B."/>
            <person name="Matheny P.B."/>
            <person name="Labbe J."/>
            <person name="Martin F.M."/>
        </authorList>
    </citation>
    <scope>NUCLEOTIDE SEQUENCE</scope>
    <source>
        <strain evidence="1">EC-137</strain>
    </source>
</reference>
<sequence length="443" mass="50536">MREDDVDEEEAHFINVITTFQKYGPYTLAGNNRRRKDLYALPLRDQELLASLGYKEKLAKTDEAILANAEFLKKIVASPGIFGDEGDDAEDGENNGDDGDGQRRTNPHTHSHDSQTHLHGRSSQTHSHDTQNIRREHAHAHSREHTHSHRGHGHGHEGGHEHEHRSPRGKYKPSEFDMDKLRSTLKQFVRDWSEEGLEEREASYKPLKDALVAHFRDIPAEQRHNFRVLVPGAGLGRLAYDVAKLGFSCQGNEFSHYMLLSSFFILNRTQEAYEHTIYPYVHSFSNVPNKQAMLRPIKFPDVRPSDLPPNANFSLVAGDFEEIYGTDEEKDPGDPSAGQFDAILTCFFIDTAKNIVNYLRVIHKILVPGGVWINIGPLLWHFENNTSNETSIELDLEEVKELARKIGFEIKDERTIDTTYVNNKEGMLGYIYHAAFWTATKQI</sequence>
<protein>
    <submittedName>
        <fullName evidence="1">N2227-domain-containing protein</fullName>
    </submittedName>
</protein>
<evidence type="ECO:0000313" key="1">
    <source>
        <dbReference type="EMBL" id="KAI0033301.1"/>
    </source>
</evidence>
<evidence type="ECO:0000313" key="2">
    <source>
        <dbReference type="Proteomes" id="UP000814128"/>
    </source>
</evidence>
<accession>A0ACB8QPH0</accession>
<dbReference type="Proteomes" id="UP000814128">
    <property type="component" value="Unassembled WGS sequence"/>
</dbReference>
<comment type="caution">
    <text evidence="1">The sequence shown here is derived from an EMBL/GenBank/DDBJ whole genome shotgun (WGS) entry which is preliminary data.</text>
</comment>
<gene>
    <name evidence="1" type="ORF">K488DRAFT_77979</name>
</gene>
<name>A0ACB8QPH0_9AGAM</name>